<evidence type="ECO:0000256" key="1">
    <source>
        <dbReference type="SAM" id="MobiDB-lite"/>
    </source>
</evidence>
<sequence length="78" mass="8871">MPSPLPPTPSRQWHTPRPQPITPQPLLPSSCPHWRPPFGDEPHSHPRLTDPPDPFLVTWYQPSPRPHQPTTPSLPLTL</sequence>
<keyword evidence="3" id="KW-1185">Reference proteome</keyword>
<name>A0AAE1PRL3_9EUCA</name>
<dbReference type="AlphaFoldDB" id="A0AAE1PRL3"/>
<feature type="region of interest" description="Disordered" evidence="1">
    <location>
        <begin position="1"/>
        <end position="78"/>
    </location>
</feature>
<dbReference type="EMBL" id="JAWZYT010001287">
    <property type="protein sequence ID" value="KAK4313561.1"/>
    <property type="molecule type" value="Genomic_DNA"/>
</dbReference>
<gene>
    <name evidence="2" type="ORF">Pmani_015093</name>
</gene>
<protein>
    <submittedName>
        <fullName evidence="2">Uncharacterized protein</fullName>
    </submittedName>
</protein>
<evidence type="ECO:0000313" key="3">
    <source>
        <dbReference type="Proteomes" id="UP001292094"/>
    </source>
</evidence>
<feature type="compositionally biased region" description="Basic and acidic residues" evidence="1">
    <location>
        <begin position="38"/>
        <end position="50"/>
    </location>
</feature>
<reference evidence="2" key="1">
    <citation type="submission" date="2023-11" db="EMBL/GenBank/DDBJ databases">
        <title>Genome assemblies of two species of porcelain crab, Petrolisthes cinctipes and Petrolisthes manimaculis (Anomura: Porcellanidae).</title>
        <authorList>
            <person name="Angst P."/>
        </authorList>
    </citation>
    <scope>NUCLEOTIDE SEQUENCE</scope>
    <source>
        <strain evidence="2">PB745_02</strain>
        <tissue evidence="2">Gill</tissue>
    </source>
</reference>
<organism evidence="2 3">
    <name type="scientific">Petrolisthes manimaculis</name>
    <dbReference type="NCBI Taxonomy" id="1843537"/>
    <lineage>
        <taxon>Eukaryota</taxon>
        <taxon>Metazoa</taxon>
        <taxon>Ecdysozoa</taxon>
        <taxon>Arthropoda</taxon>
        <taxon>Crustacea</taxon>
        <taxon>Multicrustacea</taxon>
        <taxon>Malacostraca</taxon>
        <taxon>Eumalacostraca</taxon>
        <taxon>Eucarida</taxon>
        <taxon>Decapoda</taxon>
        <taxon>Pleocyemata</taxon>
        <taxon>Anomura</taxon>
        <taxon>Galatheoidea</taxon>
        <taxon>Porcellanidae</taxon>
        <taxon>Petrolisthes</taxon>
    </lineage>
</organism>
<comment type="caution">
    <text evidence="2">The sequence shown here is derived from an EMBL/GenBank/DDBJ whole genome shotgun (WGS) entry which is preliminary data.</text>
</comment>
<proteinExistence type="predicted"/>
<dbReference type="Proteomes" id="UP001292094">
    <property type="component" value="Unassembled WGS sequence"/>
</dbReference>
<accession>A0AAE1PRL3</accession>
<feature type="compositionally biased region" description="Pro residues" evidence="1">
    <location>
        <begin position="17"/>
        <end position="26"/>
    </location>
</feature>
<evidence type="ECO:0000313" key="2">
    <source>
        <dbReference type="EMBL" id="KAK4313561.1"/>
    </source>
</evidence>